<dbReference type="FunCoup" id="A0A669EKD2">
    <property type="interactions" value="552"/>
</dbReference>
<evidence type="ECO:0000259" key="8">
    <source>
        <dbReference type="PROSITE" id="PS50102"/>
    </source>
</evidence>
<keyword evidence="3" id="KW-0677">Repeat</keyword>
<dbReference type="InterPro" id="IPR035979">
    <property type="entry name" value="RBD_domain_sf"/>
</dbReference>
<dbReference type="GO" id="GO:0005689">
    <property type="term" value="C:U12-type spliceosomal complex"/>
    <property type="evidence" value="ECO:0007669"/>
    <property type="project" value="TreeGrafter"/>
</dbReference>
<feature type="compositionally biased region" description="Basic and acidic residues" evidence="7">
    <location>
        <begin position="191"/>
        <end position="204"/>
    </location>
</feature>
<keyword evidence="5" id="KW-0539">Nucleus</keyword>
<evidence type="ECO:0000256" key="7">
    <source>
        <dbReference type="SAM" id="MobiDB-lite"/>
    </source>
</evidence>
<dbReference type="Proteomes" id="UP000005207">
    <property type="component" value="Linkage group LG9"/>
</dbReference>
<evidence type="ECO:0000256" key="5">
    <source>
        <dbReference type="ARBA" id="ARBA00023242"/>
    </source>
</evidence>
<reference evidence="9" key="2">
    <citation type="submission" date="2025-08" db="UniProtKB">
        <authorList>
            <consortium name="Ensembl"/>
        </authorList>
    </citation>
    <scope>IDENTIFICATION</scope>
</reference>
<dbReference type="FunFam" id="3.30.70.330:FF:000948">
    <property type="entry name" value="RNA-binding region (RNP1, RRM) containing 3"/>
    <property type="match status" value="1"/>
</dbReference>
<evidence type="ECO:0000313" key="10">
    <source>
        <dbReference type="Proteomes" id="UP000005207"/>
    </source>
</evidence>
<dbReference type="CDD" id="cd12238">
    <property type="entry name" value="RRM1_RBM40_like"/>
    <property type="match status" value="1"/>
</dbReference>
<dbReference type="GO" id="GO:0000398">
    <property type="term" value="P:mRNA splicing, via spliceosome"/>
    <property type="evidence" value="ECO:0007669"/>
    <property type="project" value="Ensembl"/>
</dbReference>
<proteinExistence type="predicted"/>
<dbReference type="SUPFAM" id="SSF54928">
    <property type="entry name" value="RNA-binding domain, RBD"/>
    <property type="match status" value="2"/>
</dbReference>
<dbReference type="PANTHER" id="PTHR16105">
    <property type="entry name" value="RNA-BINDING REGION-CONTAINING PROTEIN 3"/>
    <property type="match status" value="1"/>
</dbReference>
<organism evidence="9 10">
    <name type="scientific">Oreochromis niloticus</name>
    <name type="common">Nile tilapia</name>
    <name type="synonym">Tilapia nilotica</name>
    <dbReference type="NCBI Taxonomy" id="8128"/>
    <lineage>
        <taxon>Eukaryota</taxon>
        <taxon>Metazoa</taxon>
        <taxon>Chordata</taxon>
        <taxon>Craniata</taxon>
        <taxon>Vertebrata</taxon>
        <taxon>Euteleostomi</taxon>
        <taxon>Actinopterygii</taxon>
        <taxon>Neopterygii</taxon>
        <taxon>Teleostei</taxon>
        <taxon>Neoteleostei</taxon>
        <taxon>Acanthomorphata</taxon>
        <taxon>Ovalentaria</taxon>
        <taxon>Cichlomorphae</taxon>
        <taxon>Cichliformes</taxon>
        <taxon>Cichlidae</taxon>
        <taxon>African cichlids</taxon>
        <taxon>Pseudocrenilabrinae</taxon>
        <taxon>Oreochromini</taxon>
        <taxon>Oreochromis</taxon>
    </lineage>
</organism>
<feature type="region of interest" description="Disordered" evidence="7">
    <location>
        <begin position="342"/>
        <end position="437"/>
    </location>
</feature>
<dbReference type="Gene3D" id="3.30.70.330">
    <property type="match status" value="2"/>
</dbReference>
<dbReference type="GeneTree" id="ENSGT00530000063786"/>
<reference evidence="9" key="3">
    <citation type="submission" date="2025-09" db="UniProtKB">
        <authorList>
            <consortium name="Ensembl"/>
        </authorList>
    </citation>
    <scope>IDENTIFICATION</scope>
</reference>
<feature type="region of interest" description="Disordered" evidence="7">
    <location>
        <begin position="293"/>
        <end position="326"/>
    </location>
</feature>
<dbReference type="AlphaFoldDB" id="A0A669EKD2"/>
<feature type="domain" description="RRM" evidence="8">
    <location>
        <begin position="502"/>
        <end position="585"/>
    </location>
</feature>
<evidence type="ECO:0000313" key="9">
    <source>
        <dbReference type="Ensembl" id="ENSONIP00000071546.1"/>
    </source>
</evidence>
<protein>
    <recommendedName>
        <fullName evidence="2">RNA-binding region-containing protein 3</fullName>
    </recommendedName>
</protein>
<evidence type="ECO:0000256" key="1">
    <source>
        <dbReference type="ARBA" id="ARBA00004123"/>
    </source>
</evidence>
<dbReference type="Gene3D" id="6.10.250.610">
    <property type="match status" value="1"/>
</dbReference>
<dbReference type="SMART" id="SM00360">
    <property type="entry name" value="RRM"/>
    <property type="match status" value="2"/>
</dbReference>
<feature type="compositionally biased region" description="Acidic residues" evidence="7">
    <location>
        <begin position="305"/>
        <end position="326"/>
    </location>
</feature>
<dbReference type="Pfam" id="PF00076">
    <property type="entry name" value="RRM_1"/>
    <property type="match status" value="2"/>
</dbReference>
<feature type="compositionally biased region" description="Basic residues" evidence="7">
    <location>
        <begin position="343"/>
        <end position="357"/>
    </location>
</feature>
<accession>A0A669EKD2</accession>
<feature type="compositionally biased region" description="Pro residues" evidence="7">
    <location>
        <begin position="293"/>
        <end position="304"/>
    </location>
</feature>
<evidence type="ECO:0000256" key="3">
    <source>
        <dbReference type="ARBA" id="ARBA00022737"/>
    </source>
</evidence>
<dbReference type="CDD" id="cd12239">
    <property type="entry name" value="RRM2_RBM40_like"/>
    <property type="match status" value="1"/>
</dbReference>
<dbReference type="InParanoid" id="A0A669EKD2"/>
<dbReference type="OMA" id="AINIRHE"/>
<gene>
    <name evidence="9" type="primary">RNPC3</name>
    <name evidence="9" type="synonym">rnpc3</name>
</gene>
<comment type="subcellular location">
    <subcellularLocation>
        <location evidence="1">Nucleus</location>
    </subcellularLocation>
</comment>
<evidence type="ECO:0000256" key="6">
    <source>
        <dbReference type="PROSITE-ProRule" id="PRU00176"/>
    </source>
</evidence>
<dbReference type="InterPro" id="IPR034147">
    <property type="entry name" value="RBM40_RRM1"/>
</dbReference>
<name>A0A669EKD2_ORENI</name>
<dbReference type="PANTHER" id="PTHR16105:SF0">
    <property type="entry name" value="RNA-BINDING REGION-CONTAINING PROTEIN 3"/>
    <property type="match status" value="1"/>
</dbReference>
<sequence>MSNNTSTTPFVTRAHLPVLLSTDKSIYSFSCAKTKTHCCCCAAGGGSEPNLCQVYKKFHEVEEIRRRDLQACCCCLSSCFNTTPMAQHKMNEDPVQTNCSKTLLVRHLPAELSEEEKEDLLKYFGAESVRVFSNRGRLKHAAFATFRSEKSAARALSRLHQLEVLDQTLVVEFAKGQDHITVLKDPPVSESGEHVKEEQKKQESKQPNIPIIETGVAPSLGLKFQSNPTLKYLYPPPSNGILTNIMHALMSVPKFYVQVLHLMNKMNLPCPFGPVTARPPMFELLPPAPPIPMPPPFPPDYPPLPEEEMEMSSEEESEYESGDDEDKERIVRLMGLVNQACKRPLRPKTASKRKKPKIKDLLYAPKPDSQSAPALQPSDVFEQPHAAGPRKIEFRISAPDVAAAVEGSRPAQPEDDEGKALSIQVDQSEIKPSSNQEEAEAKGFGKLYFTQASKQQEERGDNEQDLVSDVISRKELEKGRLSRDEIKRMSVFKNYEPGEPTCRLYVKNIAKQVEEKELKYIYGRYINLSSEEERNMFDIVLMKEGRMKGQAFVGLPSVQSAEKALQETNGYVLYDKPLVVQFARSARPKQDNTDTKRGPKQR</sequence>
<feature type="domain" description="RRM" evidence="8">
    <location>
        <begin position="101"/>
        <end position="176"/>
    </location>
</feature>
<keyword evidence="4 6" id="KW-0694">RNA-binding</keyword>
<keyword evidence="10" id="KW-1185">Reference proteome</keyword>
<dbReference type="GO" id="GO:0001889">
    <property type="term" value="P:liver development"/>
    <property type="evidence" value="ECO:0007669"/>
    <property type="project" value="Ensembl"/>
</dbReference>
<dbReference type="GO" id="GO:0097157">
    <property type="term" value="F:pre-mRNA intronic binding"/>
    <property type="evidence" value="ECO:0007669"/>
    <property type="project" value="TreeGrafter"/>
</dbReference>
<feature type="compositionally biased region" description="Polar residues" evidence="7">
    <location>
        <begin position="424"/>
        <end position="436"/>
    </location>
</feature>
<dbReference type="InterPro" id="IPR000504">
    <property type="entry name" value="RRM_dom"/>
</dbReference>
<dbReference type="GO" id="GO:0048565">
    <property type="term" value="P:digestive tract development"/>
    <property type="evidence" value="ECO:0007669"/>
    <property type="project" value="Ensembl"/>
</dbReference>
<feature type="region of interest" description="Disordered" evidence="7">
    <location>
        <begin position="183"/>
        <end position="212"/>
    </location>
</feature>
<evidence type="ECO:0000256" key="2">
    <source>
        <dbReference type="ARBA" id="ARBA00020364"/>
    </source>
</evidence>
<dbReference type="InterPro" id="IPR045164">
    <property type="entry name" value="RBM41/RNPC3"/>
</dbReference>
<evidence type="ECO:0000256" key="4">
    <source>
        <dbReference type="ARBA" id="ARBA00022884"/>
    </source>
</evidence>
<reference evidence="10" key="1">
    <citation type="submission" date="2012-01" db="EMBL/GenBank/DDBJ databases">
        <title>The Genome Sequence of Oreochromis niloticus (Nile Tilapia).</title>
        <authorList>
            <consortium name="Broad Institute Genome Assembly Team"/>
            <consortium name="Broad Institute Sequencing Platform"/>
            <person name="Di Palma F."/>
            <person name="Johnson J."/>
            <person name="Lander E.S."/>
            <person name="Lindblad-Toh K."/>
        </authorList>
    </citation>
    <scope>NUCLEOTIDE SEQUENCE [LARGE SCALE GENOMIC DNA]</scope>
</reference>
<dbReference type="GO" id="GO:0030626">
    <property type="term" value="F:U12 snRNA binding"/>
    <property type="evidence" value="ECO:0007669"/>
    <property type="project" value="TreeGrafter"/>
</dbReference>
<dbReference type="PROSITE" id="PS50102">
    <property type="entry name" value="RRM"/>
    <property type="match status" value="2"/>
</dbReference>
<dbReference type="Ensembl" id="ENSONIT00000080877.1">
    <property type="protein sequence ID" value="ENSONIP00000071546.1"/>
    <property type="gene ID" value="ENSONIG00000004770.2"/>
</dbReference>
<dbReference type="GO" id="GO:0031016">
    <property type="term" value="P:pancreas development"/>
    <property type="evidence" value="ECO:0007669"/>
    <property type="project" value="Ensembl"/>
</dbReference>
<dbReference type="FunFam" id="3.30.70.330:FF:000207">
    <property type="entry name" value="RNA-binding region (RNP1, RRM)-containing 3"/>
    <property type="match status" value="1"/>
</dbReference>
<dbReference type="InterPro" id="IPR012677">
    <property type="entry name" value="Nucleotide-bd_a/b_plait_sf"/>
</dbReference>